<evidence type="ECO:0000256" key="2">
    <source>
        <dbReference type="SAM" id="Phobius"/>
    </source>
</evidence>
<dbReference type="GO" id="GO:0005975">
    <property type="term" value="P:carbohydrate metabolic process"/>
    <property type="evidence" value="ECO:0007669"/>
    <property type="project" value="UniProtKB-ARBA"/>
</dbReference>
<evidence type="ECO:0000259" key="3">
    <source>
        <dbReference type="Pfam" id="PF17802"/>
    </source>
</evidence>
<dbReference type="Pfam" id="PF17802">
    <property type="entry name" value="SpaA"/>
    <property type="match status" value="1"/>
</dbReference>
<protein>
    <recommendedName>
        <fullName evidence="3">SpaA-like prealbumin fold domain-containing protein</fullName>
    </recommendedName>
</protein>
<evidence type="ECO:0000256" key="1">
    <source>
        <dbReference type="SAM" id="MobiDB-lite"/>
    </source>
</evidence>
<dbReference type="InterPro" id="IPR013783">
    <property type="entry name" value="Ig-like_fold"/>
</dbReference>
<evidence type="ECO:0000313" key="4">
    <source>
        <dbReference type="EMBL" id="RBP97335.1"/>
    </source>
</evidence>
<feature type="transmembrane region" description="Helical" evidence="2">
    <location>
        <begin position="6"/>
        <end position="28"/>
    </location>
</feature>
<reference evidence="4 5" key="1">
    <citation type="submission" date="2017-10" db="EMBL/GenBank/DDBJ databases">
        <title>Bifidobacterium xylocopum sp. nov. and Bifidobacterium aemilianum sp. nov., from the carpenter bee (Xylocopa violacea) digestive tract.</title>
        <authorList>
            <person name="Alberoni D."/>
            <person name="Baffoni L."/>
            <person name="Di Gioia D."/>
            <person name="Gaggia F."/>
            <person name="Biavati B."/>
        </authorList>
    </citation>
    <scope>NUCLEOTIDE SEQUENCE [LARGE SCALE GENOMIC DNA]</scope>
    <source>
        <strain evidence="4 5">XV10</strain>
    </source>
</reference>
<keyword evidence="5" id="KW-1185">Reference proteome</keyword>
<keyword evidence="2" id="KW-1133">Transmembrane helix</keyword>
<accession>A0A366K6G3</accession>
<feature type="compositionally biased region" description="Polar residues" evidence="1">
    <location>
        <begin position="438"/>
        <end position="449"/>
    </location>
</feature>
<dbReference type="InterPro" id="IPR026466">
    <property type="entry name" value="Fim_isopep_form_D2_dom"/>
</dbReference>
<dbReference type="InterPro" id="IPR041033">
    <property type="entry name" value="SpaA_PFL_dom_1"/>
</dbReference>
<sequence length="653" mass="68417">MPEITITLWHMRLGVCATTHLTVGYVLRRSGINRKFCTELRRSMQLHKGMRSVAGLAVSAAMLFGLSVAGSVTASADSGDVAVSQTDLAKNDATLTVKGKASDFVNHKFAAVRVGTYQSATVDASGKVKSVAVGTDSNVAAMATQALDDTFAAINASGSKSPVAHNPAYAGNPVGEVASLWLGFTGSDTGSNSREAAYNGHLRDFVTNLGKQSGFVAAEEASTYKADGPTAAATPTADDSISFSALPQGIYAVMDITDNKDLTPTTNSIPMLVGTAVAGHANCVSGGPALGVINIKSYLPRFKKELVSKSKTVSIGDVLTYHLTVSVPLTTGFQHYKYTITDKPSQAGLQIMGSPVVKTGAKGTDFSAMNTVDPTNDTYYSVTNNADGGATFDFSDKIMKVPYVFDNDIVIEYKMQITDAAKDGTGNLSNGARLEYSNDPNHGTTSHQDTGNDDTTKIYFYQFELSKVAKASNESLTGAHFTVANDSGAPMYFIQQKSDTGELIPGSYKKAKNQTGVAGTTTDLVVSDNSALGVAKGHLLVDGLGEGSYKVAETVQPTGYSGTFLPSFTETISVKGSDYTSPDYQNGHDTWNLVTENAASKTKLVTVMNVTSLSQLPMTGGAGIILAVLASLVFAGIAGSLVLVSKHQDPIQA</sequence>
<feature type="transmembrane region" description="Helical" evidence="2">
    <location>
        <begin position="49"/>
        <end position="69"/>
    </location>
</feature>
<keyword evidence="2" id="KW-0472">Membrane</keyword>
<dbReference type="EMBL" id="PDCG01000008">
    <property type="protein sequence ID" value="RBP97335.1"/>
    <property type="molecule type" value="Genomic_DNA"/>
</dbReference>
<keyword evidence="2" id="KW-0812">Transmembrane</keyword>
<feature type="region of interest" description="Disordered" evidence="1">
    <location>
        <begin position="429"/>
        <end position="451"/>
    </location>
</feature>
<dbReference type="NCBIfam" id="TIGR04226">
    <property type="entry name" value="RrgB_K2N_iso_D2"/>
    <property type="match status" value="1"/>
</dbReference>
<feature type="transmembrane region" description="Helical" evidence="2">
    <location>
        <begin position="622"/>
        <end position="644"/>
    </location>
</feature>
<comment type="caution">
    <text evidence="4">The sequence shown here is derived from an EMBL/GenBank/DDBJ whole genome shotgun (WGS) entry which is preliminary data.</text>
</comment>
<dbReference type="AlphaFoldDB" id="A0A366K6G3"/>
<proteinExistence type="predicted"/>
<dbReference type="Gene3D" id="2.60.40.10">
    <property type="entry name" value="Immunoglobulins"/>
    <property type="match status" value="1"/>
</dbReference>
<dbReference type="Proteomes" id="UP000252530">
    <property type="component" value="Unassembled WGS sequence"/>
</dbReference>
<evidence type="ECO:0000313" key="5">
    <source>
        <dbReference type="Proteomes" id="UP000252530"/>
    </source>
</evidence>
<dbReference type="Gene3D" id="2.60.40.740">
    <property type="match status" value="1"/>
</dbReference>
<gene>
    <name evidence="4" type="ORF">CRD60_07290</name>
</gene>
<feature type="domain" description="SpaA-like prealbumin fold" evidence="3">
    <location>
        <begin position="462"/>
        <end position="561"/>
    </location>
</feature>
<organism evidence="4 5">
    <name type="scientific">Bifidobacterium aemilianum</name>
    <dbReference type="NCBI Taxonomy" id="2493120"/>
    <lineage>
        <taxon>Bacteria</taxon>
        <taxon>Bacillati</taxon>
        <taxon>Actinomycetota</taxon>
        <taxon>Actinomycetes</taxon>
        <taxon>Bifidobacteriales</taxon>
        <taxon>Bifidobacteriaceae</taxon>
        <taxon>Bifidobacterium</taxon>
    </lineage>
</organism>
<name>A0A366K6G3_9BIFI</name>